<dbReference type="EC" id="2.7.11.1" evidence="1"/>
<proteinExistence type="predicted"/>
<dbReference type="InterPro" id="IPR019587">
    <property type="entry name" value="Polyketide_cyclase/dehydratase"/>
</dbReference>
<evidence type="ECO:0000256" key="6">
    <source>
        <dbReference type="ARBA" id="ARBA00022741"/>
    </source>
</evidence>
<reference evidence="13 14" key="1">
    <citation type="journal article" date="2018" name="Plant J.">
        <title>Genome sequences of Chlorella sorokiniana UTEX 1602 and Micractinium conductrix SAG 241.80: implications to maltose excretion by a green alga.</title>
        <authorList>
            <person name="Arriola M.B."/>
            <person name="Velmurugan N."/>
            <person name="Zhang Y."/>
            <person name="Plunkett M.H."/>
            <person name="Hondzo H."/>
            <person name="Barney B.M."/>
        </authorList>
    </citation>
    <scope>NUCLEOTIDE SEQUENCE [LARGE SCALE GENOMIC DNA]</scope>
    <source>
        <strain evidence="13 14">SAG 241.80</strain>
    </source>
</reference>
<feature type="region of interest" description="Disordered" evidence="11">
    <location>
        <begin position="1074"/>
        <end position="1093"/>
    </location>
</feature>
<dbReference type="CDD" id="cd07822">
    <property type="entry name" value="SRPBCC_4"/>
    <property type="match status" value="1"/>
</dbReference>
<evidence type="ECO:0000259" key="12">
    <source>
        <dbReference type="PROSITE" id="PS50011"/>
    </source>
</evidence>
<dbReference type="InterPro" id="IPR036322">
    <property type="entry name" value="WD40_repeat_dom_sf"/>
</dbReference>
<dbReference type="Pfam" id="PF00400">
    <property type="entry name" value="WD40"/>
    <property type="match status" value="3"/>
</dbReference>
<evidence type="ECO:0000256" key="10">
    <source>
        <dbReference type="PROSITE-ProRule" id="PRU00221"/>
    </source>
</evidence>
<gene>
    <name evidence="13" type="ORF">C2E20_4361</name>
</gene>
<evidence type="ECO:0000256" key="9">
    <source>
        <dbReference type="PROSITE-ProRule" id="PRU00103"/>
    </source>
</evidence>
<feature type="repeat" description="HEAT" evidence="9">
    <location>
        <begin position="711"/>
        <end position="748"/>
    </location>
</feature>
<evidence type="ECO:0000313" key="14">
    <source>
        <dbReference type="Proteomes" id="UP000239649"/>
    </source>
</evidence>
<dbReference type="Pfam" id="PF00069">
    <property type="entry name" value="Pkinase"/>
    <property type="match status" value="1"/>
</dbReference>
<dbReference type="GO" id="GO:0004674">
    <property type="term" value="F:protein serine/threonine kinase activity"/>
    <property type="evidence" value="ECO:0007669"/>
    <property type="project" value="UniProtKB-KW"/>
</dbReference>
<dbReference type="SUPFAM" id="SSF50978">
    <property type="entry name" value="WD40 repeat-like"/>
    <property type="match status" value="1"/>
</dbReference>
<dbReference type="STRING" id="554055.A0A2P6VDG1"/>
<dbReference type="SUPFAM" id="SSF56112">
    <property type="entry name" value="Protein kinase-like (PK-like)"/>
    <property type="match status" value="1"/>
</dbReference>
<evidence type="ECO:0000256" key="1">
    <source>
        <dbReference type="ARBA" id="ARBA00012513"/>
    </source>
</evidence>
<dbReference type="InterPro" id="IPR045162">
    <property type="entry name" value="Vps15-like"/>
</dbReference>
<protein>
    <recommendedName>
        <fullName evidence="1">non-specific serine/threonine protein kinase</fullName>
        <ecNumber evidence="1">2.7.11.1</ecNumber>
    </recommendedName>
</protein>
<dbReference type="InterPro" id="IPR011989">
    <property type="entry name" value="ARM-like"/>
</dbReference>
<dbReference type="GO" id="GO:0005524">
    <property type="term" value="F:ATP binding"/>
    <property type="evidence" value="ECO:0007669"/>
    <property type="project" value="InterPro"/>
</dbReference>
<evidence type="ECO:0000256" key="5">
    <source>
        <dbReference type="ARBA" id="ARBA00022737"/>
    </source>
</evidence>
<feature type="repeat" description="WD" evidence="10">
    <location>
        <begin position="1133"/>
        <end position="1165"/>
    </location>
</feature>
<evidence type="ECO:0000256" key="2">
    <source>
        <dbReference type="ARBA" id="ARBA00022527"/>
    </source>
</evidence>
<dbReference type="Pfam" id="PF22956">
    <property type="entry name" value="VPS15-like_hel"/>
    <property type="match status" value="1"/>
</dbReference>
<keyword evidence="5" id="KW-0677">Repeat</keyword>
<organism evidence="13 14">
    <name type="scientific">Micractinium conductrix</name>
    <dbReference type="NCBI Taxonomy" id="554055"/>
    <lineage>
        <taxon>Eukaryota</taxon>
        <taxon>Viridiplantae</taxon>
        <taxon>Chlorophyta</taxon>
        <taxon>core chlorophytes</taxon>
        <taxon>Trebouxiophyceae</taxon>
        <taxon>Chlorellales</taxon>
        <taxon>Chlorellaceae</taxon>
        <taxon>Chlorella clade</taxon>
        <taxon>Micractinium</taxon>
    </lineage>
</organism>
<dbReference type="GO" id="GO:0034271">
    <property type="term" value="C:phosphatidylinositol 3-kinase complex, class III, type I"/>
    <property type="evidence" value="ECO:0007669"/>
    <property type="project" value="TreeGrafter"/>
</dbReference>
<dbReference type="PROSITE" id="PS50082">
    <property type="entry name" value="WD_REPEATS_2"/>
    <property type="match status" value="1"/>
</dbReference>
<feature type="compositionally biased region" description="Low complexity" evidence="11">
    <location>
        <begin position="1074"/>
        <end position="1086"/>
    </location>
</feature>
<dbReference type="PANTHER" id="PTHR17583">
    <property type="entry name" value="PHOSPHOINOSITIDE 3-KINASE REGULATORY SUBUNIT 4"/>
    <property type="match status" value="1"/>
</dbReference>
<keyword evidence="3 10" id="KW-0853">WD repeat</keyword>
<keyword evidence="6" id="KW-0547">Nucleotide-binding</keyword>
<keyword evidence="7" id="KW-0418">Kinase</keyword>
<dbReference type="Gene3D" id="1.25.10.10">
    <property type="entry name" value="Leucine-rich Repeat Variant"/>
    <property type="match status" value="1"/>
</dbReference>
<evidence type="ECO:0000256" key="8">
    <source>
        <dbReference type="ARBA" id="ARBA00022840"/>
    </source>
</evidence>
<dbReference type="GO" id="GO:0016236">
    <property type="term" value="P:macroautophagy"/>
    <property type="evidence" value="ECO:0007669"/>
    <property type="project" value="InterPro"/>
</dbReference>
<sequence length="1986" mass="206975">MGNQLTQPARLAASEAVADLGGALTFKDSLGGGRFFKSALCVHDDGGLVVVKVYAKRPAGSGGDPLDVRPYKERVLEVRNALAGLPYPHVWPVQRLYETERAVLLVRQFLAANLAQRISTRPFLTLVEKRWIAYQLLLAVAQCHAAGVCHGDIKSENVALSSWDWAFLLDFAPYKPTLLPADNPADFSFFFDTTGRRKCCLAPERFYDPGASGITPQQAATAPLTPAMDVFSLGCVLAELFLDGKPLFDYSNLLAYRMHGAAGAGGGPGPLAPLDKVHHSVRGMIQHMLQRDPAARHSVQQYLQEAAAVALPPFLASPIHPFFASMLHLDTDARVALVSEEFGELKAQLLGGPAGGGSSHGGSVSAEGSGGGATAAGSAASSRRASGAAGDAAARPQLQDAVAGLLSEAQASLKQLEGRSGSGSSSRGGTPQLTPRGSSQREQPGGGAGRQQQGEQLPTVQDPAGAEGNAGSAAEGGALSPQAAASPAQLQPQQAQQAQHEGMTLVAVLLCTLLRGCRLQGHKARVVSLLCDSAAYCDDETRLQRVLPYLVAATAEPLAAVKCVALRGIARVLAQVRGVPPSEAKVFTDYVLPSLSLLPSEGELAVQVEYAAAIAQLASTAQAFLEQLQRRRQQHAAAAAAAASAAGGAGAGGSTQPPLNFDAEMAHLRAGVERVVHDFLVGPHPETKLALLPQLGELAAFAGRRDTADVLLPSLLTFFNSQSWQVRAAFYAAFADVCPSLGPEGVAAIVLPFLDRLASDPHAAVVAEAVSFLASVCDAGLLRKRHMLQVAARLCCRQVLGPAAATPVRAAAVDFLSSAARQLSPAELQALLLPLVLPHLAAEPLDFRDAEQLARCLKDDASGVGSSSQGGDGVRVAPRRSRGGGVQPLRPGYPPVPPAVPPLPSQPLQRYGSSSLSEVSGSAGVRRSLDSLAPLPGPGQRGGGGGSASVMPAGQSGNAYNAPPGSRSVLLPPPNASTYSLQVDPRYLHHGSSYLSAALEQSIMAQAGVGGHLVASASSAGTAGHRGGGAAAGRLHMSAQWGPADSGMQLVARARRSLPAVGIAQQMRLPTVAQPAPAAGPAQATQGGAGGVRGAMHSALAAGMPGGGSAGADAAPGPHVSPWYPRGVLVAHLAEHSKAVNRLAVAGGGAFFVSASSDGTAKVWDCRRLERDVSFRSRLTYTAQSGRLTSLAACQDSQSMASGSTAGSIHVWRVEYAARAGGAPERYTGILSSRQVTPDGSAVLDLAAWGPSLLVYSTQAGGLAAWDLRMGQDAWSLPHSPVAGAVERLVLDPTSQNWLVGGTSRGHLCLWDARFRLPVNEWQHPAGVPVAALALAEAPPQRLGLGGRGGAPLLYVAAGDQEVGLWDVAEGTCQQVLRVLRPGAGEAARRAAPAALAQPAAGLLPPRGLDMMSRARQLAISELQAPAARRREGCRALLPTSGGQLLAGGSDRTVRCWDSGRPAQSYVVCAPPPPPPPPGGAPPPDAVDAAGAPIAAADAGSQVTQVDVPSYSYAQRSVGGVPVLEESCALQRSASAGDREAHLARVAWVERASALAHCLPITDLARLDASEPLLLSAGADGVVKAWRQQSLVASKKPTQAPNSTPSSRHLRCRAASRAVTAASRRRHRRTACHTMFSHEIKTEIDVAAPPAAVWALLHDQLGAGKWNPFIIKVEGELKEGGQLKCTVQPPGGKPASFSPTILKLEPGHELRWRGSLPLGLFSGEHYYLVEAAGGGSSTRFVHGERFTGLLIPILGGALKSTEKGFVSMNEALKAEAEKGSAAAAEQPRPELLQVTAGVELPGQGAAVVAGVGDADYINRQLMEILAPKTDYLAEFLAIQQQQPRNVGFFGTRNMGFMHQQLIEVLSYAMLLTGNHIFTSGATGTNAAVIRGALRAERPELLTVVLPQSMSKQPSESQELLQQVENIIEMPQNDGLQLLEASRICNQDIIQRVQQVICFAFHDSNLLLETCQQARAESKIVTQFFLD</sequence>
<feature type="compositionally biased region" description="Pro residues" evidence="11">
    <location>
        <begin position="891"/>
        <end position="905"/>
    </location>
</feature>
<keyword evidence="2" id="KW-0723">Serine/threonine-protein kinase</keyword>
<dbReference type="GO" id="GO:0034272">
    <property type="term" value="C:phosphatidylinositol 3-kinase complex, class III, type II"/>
    <property type="evidence" value="ECO:0007669"/>
    <property type="project" value="TreeGrafter"/>
</dbReference>
<feature type="region of interest" description="Disordered" evidence="11">
    <location>
        <begin position="860"/>
        <end position="973"/>
    </location>
</feature>
<dbReference type="PANTHER" id="PTHR17583:SF0">
    <property type="entry name" value="PHOSPHOINOSITIDE 3-KINASE REGULATORY SUBUNIT 4"/>
    <property type="match status" value="1"/>
</dbReference>
<dbReference type="PROSITE" id="PS50077">
    <property type="entry name" value="HEAT_REPEAT"/>
    <property type="match status" value="1"/>
</dbReference>
<dbReference type="SUPFAM" id="SSF48371">
    <property type="entry name" value="ARM repeat"/>
    <property type="match status" value="1"/>
</dbReference>
<dbReference type="Gene3D" id="3.30.530.20">
    <property type="match status" value="1"/>
</dbReference>
<evidence type="ECO:0000256" key="7">
    <source>
        <dbReference type="ARBA" id="ARBA00022777"/>
    </source>
</evidence>
<dbReference type="Pfam" id="PF10604">
    <property type="entry name" value="Polyketide_cyc2"/>
    <property type="match status" value="1"/>
</dbReference>
<dbReference type="SUPFAM" id="SSF55961">
    <property type="entry name" value="Bet v1-like"/>
    <property type="match status" value="1"/>
</dbReference>
<keyword evidence="8" id="KW-0067">ATP-binding</keyword>
<evidence type="ECO:0000256" key="3">
    <source>
        <dbReference type="ARBA" id="ARBA00022574"/>
    </source>
</evidence>
<feature type="domain" description="Protein kinase" evidence="12">
    <location>
        <begin position="24"/>
        <end position="323"/>
    </location>
</feature>
<dbReference type="InterPro" id="IPR023393">
    <property type="entry name" value="START-like_dom_sf"/>
</dbReference>
<feature type="compositionally biased region" description="Low complexity" evidence="11">
    <location>
        <begin position="906"/>
        <end position="924"/>
    </location>
</feature>
<dbReference type="EMBL" id="LHPF02000011">
    <property type="protein sequence ID" value="PSC72112.1"/>
    <property type="molecule type" value="Genomic_DNA"/>
</dbReference>
<dbReference type="GO" id="GO:0045324">
    <property type="term" value="P:late endosome to vacuole transport"/>
    <property type="evidence" value="ECO:0007669"/>
    <property type="project" value="InterPro"/>
</dbReference>
<feature type="region of interest" description="Disordered" evidence="11">
    <location>
        <begin position="352"/>
        <end position="379"/>
    </location>
</feature>
<dbReference type="Proteomes" id="UP000239649">
    <property type="component" value="Unassembled WGS sequence"/>
</dbReference>
<dbReference type="CDD" id="cd13980">
    <property type="entry name" value="STKc_Vps15"/>
    <property type="match status" value="1"/>
</dbReference>
<dbReference type="SMART" id="SM00220">
    <property type="entry name" value="S_TKc"/>
    <property type="match status" value="1"/>
</dbReference>
<dbReference type="InterPro" id="IPR055231">
    <property type="entry name" value="2AA_helical"/>
</dbReference>
<dbReference type="InterPro" id="IPR016024">
    <property type="entry name" value="ARM-type_fold"/>
</dbReference>
<dbReference type="InterPro" id="IPR000719">
    <property type="entry name" value="Prot_kinase_dom"/>
</dbReference>
<dbReference type="GO" id="GO:0071561">
    <property type="term" value="C:nucleus-vacuole junction"/>
    <property type="evidence" value="ECO:0007669"/>
    <property type="project" value="TreeGrafter"/>
</dbReference>
<keyword evidence="4" id="KW-0808">Transferase</keyword>
<feature type="region of interest" description="Disordered" evidence="11">
    <location>
        <begin position="415"/>
        <end position="496"/>
    </location>
</feature>
<feature type="compositionally biased region" description="Low complexity" evidence="11">
    <location>
        <begin position="418"/>
        <end position="429"/>
    </location>
</feature>
<evidence type="ECO:0000256" key="4">
    <source>
        <dbReference type="ARBA" id="ARBA00022679"/>
    </source>
</evidence>
<dbReference type="GO" id="GO:0006623">
    <property type="term" value="P:protein targeting to vacuole"/>
    <property type="evidence" value="ECO:0007669"/>
    <property type="project" value="TreeGrafter"/>
</dbReference>
<feature type="compositionally biased region" description="Low complexity" evidence="11">
    <location>
        <begin position="464"/>
        <end position="496"/>
    </location>
</feature>
<dbReference type="InterPro" id="IPR011009">
    <property type="entry name" value="Kinase-like_dom_sf"/>
</dbReference>
<dbReference type="InterPro" id="IPR021133">
    <property type="entry name" value="HEAT_type_2"/>
</dbReference>
<dbReference type="InterPro" id="IPR001680">
    <property type="entry name" value="WD40_rpt"/>
</dbReference>
<dbReference type="OrthoDB" id="242910at2759"/>
<dbReference type="Gene3D" id="2.130.10.10">
    <property type="entry name" value="YVTN repeat-like/Quinoprotein amine dehydrogenase"/>
    <property type="match status" value="3"/>
</dbReference>
<evidence type="ECO:0000256" key="11">
    <source>
        <dbReference type="SAM" id="MobiDB-lite"/>
    </source>
</evidence>
<dbReference type="PROSITE" id="PS50294">
    <property type="entry name" value="WD_REPEATS_REGION"/>
    <property type="match status" value="1"/>
</dbReference>
<dbReference type="GO" id="GO:0005770">
    <property type="term" value="C:late endosome"/>
    <property type="evidence" value="ECO:0007669"/>
    <property type="project" value="TreeGrafter"/>
</dbReference>
<comment type="caution">
    <text evidence="13">The sequence shown here is derived from an EMBL/GenBank/DDBJ whole genome shotgun (WGS) entry which is preliminary data.</text>
</comment>
<dbReference type="SMART" id="SM00320">
    <property type="entry name" value="WD40"/>
    <property type="match status" value="5"/>
</dbReference>
<dbReference type="Gene3D" id="1.10.510.10">
    <property type="entry name" value="Transferase(Phosphotransferase) domain 1"/>
    <property type="match status" value="1"/>
</dbReference>
<dbReference type="InterPro" id="IPR015943">
    <property type="entry name" value="WD40/YVTN_repeat-like_dom_sf"/>
</dbReference>
<dbReference type="PROSITE" id="PS50011">
    <property type="entry name" value="PROTEIN_KINASE_DOM"/>
    <property type="match status" value="1"/>
</dbReference>
<name>A0A2P6VDG1_9CHLO</name>
<accession>A0A2P6VDG1</accession>
<evidence type="ECO:0000313" key="13">
    <source>
        <dbReference type="EMBL" id="PSC72112.1"/>
    </source>
</evidence>
<keyword evidence="14" id="KW-1185">Reference proteome</keyword>
<dbReference type="SUPFAM" id="SSF102405">
    <property type="entry name" value="MCP/YpsA-like"/>
    <property type="match status" value="1"/>
</dbReference>